<dbReference type="AlphaFoldDB" id="A0AAV8T962"/>
<dbReference type="InterPro" id="IPR040285">
    <property type="entry name" value="ProX/PRXD1"/>
</dbReference>
<dbReference type="InterPro" id="IPR007214">
    <property type="entry name" value="YbaK/aa-tRNA-synth-assoc-dom"/>
</dbReference>
<dbReference type="InterPro" id="IPR001584">
    <property type="entry name" value="Integrase_cat-core"/>
</dbReference>
<keyword evidence="2" id="KW-0175">Coiled coil</keyword>
<protein>
    <recommendedName>
        <fullName evidence="4">Integrase catalytic domain-containing protein</fullName>
    </recommendedName>
</protein>
<feature type="compositionally biased region" description="Polar residues" evidence="3">
    <location>
        <begin position="340"/>
        <end position="355"/>
    </location>
</feature>
<evidence type="ECO:0000256" key="1">
    <source>
        <dbReference type="ARBA" id="ARBA00010201"/>
    </source>
</evidence>
<dbReference type="PROSITE" id="PS50994">
    <property type="entry name" value="INTEGRASE"/>
    <property type="match status" value="1"/>
</dbReference>
<name>A0AAV8T962_9ROSI</name>
<feature type="compositionally biased region" description="Basic and acidic residues" evidence="3">
    <location>
        <begin position="356"/>
        <end position="365"/>
    </location>
</feature>
<evidence type="ECO:0000313" key="6">
    <source>
        <dbReference type="Proteomes" id="UP001159364"/>
    </source>
</evidence>
<dbReference type="SUPFAM" id="SSF53098">
    <property type="entry name" value="Ribonuclease H-like"/>
    <property type="match status" value="1"/>
</dbReference>
<dbReference type="EMBL" id="JAIWQS010000006">
    <property type="protein sequence ID" value="KAJ8762901.1"/>
    <property type="molecule type" value="Genomic_DNA"/>
</dbReference>
<keyword evidence="6" id="KW-1185">Reference proteome</keyword>
<dbReference type="SUPFAM" id="SSF55826">
    <property type="entry name" value="YbaK/ProRS associated domain"/>
    <property type="match status" value="1"/>
</dbReference>
<dbReference type="InterPro" id="IPR012337">
    <property type="entry name" value="RNaseH-like_sf"/>
</dbReference>
<feature type="compositionally biased region" description="Polar residues" evidence="3">
    <location>
        <begin position="315"/>
        <end position="326"/>
    </location>
</feature>
<feature type="coiled-coil region" evidence="2">
    <location>
        <begin position="97"/>
        <end position="131"/>
    </location>
</feature>
<organism evidence="5 6">
    <name type="scientific">Erythroxylum novogranatense</name>
    <dbReference type="NCBI Taxonomy" id="1862640"/>
    <lineage>
        <taxon>Eukaryota</taxon>
        <taxon>Viridiplantae</taxon>
        <taxon>Streptophyta</taxon>
        <taxon>Embryophyta</taxon>
        <taxon>Tracheophyta</taxon>
        <taxon>Spermatophyta</taxon>
        <taxon>Magnoliopsida</taxon>
        <taxon>eudicotyledons</taxon>
        <taxon>Gunneridae</taxon>
        <taxon>Pentapetalae</taxon>
        <taxon>rosids</taxon>
        <taxon>fabids</taxon>
        <taxon>Malpighiales</taxon>
        <taxon>Erythroxylaceae</taxon>
        <taxon>Erythroxylum</taxon>
    </lineage>
</organism>
<sequence>MSTFWQEMFRQSGTKLHMSSAYHPQTDGQTEVVNRCLETYLRCFVSDHPKEWPHWLSWAEYWFNTTYSSAIGMSPFKALYGREPPTLLKYTDEGSLVEDINQQLVDRNQILEELKSNLLRAQQQMKKYADEKRRPMNFEELQINFSQYEHPVVLTVEAQAKYVGDKGAGLSKNLFLKDKKNRFYIVSALADTKVDMKVLSQRLGLGKGGIRMAPEDALGEILQVTLGCVTPFALINESARHVSLLLDKGFRNQEKCIFHPLSNDTSISLTVDDLDKFLKSVGRDSSYVDLEANPPVGKDSPPDLAALVPSDSVNISGTADNATPMQSLEVKSIPADKKSTTVSVNSTKPSGNAQDPKNKSGDVHKPSAVSDVELFVDEILKKTSNLVLSEINEDTIRQHGVNLGTILADDFRKRLNSDLKSLATMFKNTAYTQGFHAGTNCKPKRL</sequence>
<dbReference type="Pfam" id="PF04073">
    <property type="entry name" value="tRNA_edit"/>
    <property type="match status" value="1"/>
</dbReference>
<dbReference type="PANTHER" id="PTHR31423:SF3">
    <property type="entry name" value="PROLYL-TRNA SYNTHETASE ASSOCIATED DOMAIN-CONTAINING PROTEIN 1-RELATED"/>
    <property type="match status" value="1"/>
</dbReference>
<reference evidence="5 6" key="1">
    <citation type="submission" date="2021-09" db="EMBL/GenBank/DDBJ databases">
        <title>Genomic insights and catalytic innovation underlie evolution of tropane alkaloids biosynthesis.</title>
        <authorList>
            <person name="Wang Y.-J."/>
            <person name="Tian T."/>
            <person name="Huang J.-P."/>
            <person name="Huang S.-X."/>
        </authorList>
    </citation>
    <scope>NUCLEOTIDE SEQUENCE [LARGE SCALE GENOMIC DNA]</scope>
    <source>
        <strain evidence="5">KIB-2018</strain>
        <tissue evidence="5">Leaf</tissue>
    </source>
</reference>
<dbReference type="PANTHER" id="PTHR31423">
    <property type="entry name" value="YBAK DOMAIN-CONTAINING PROTEIN"/>
    <property type="match status" value="1"/>
</dbReference>
<dbReference type="FunFam" id="3.90.960.10:FF:000005">
    <property type="entry name" value="Putative prolyl-tRNA synthetase"/>
    <property type="match status" value="1"/>
</dbReference>
<feature type="region of interest" description="Disordered" evidence="3">
    <location>
        <begin position="315"/>
        <end position="365"/>
    </location>
</feature>
<gene>
    <name evidence="5" type="ORF">K2173_023030</name>
</gene>
<dbReference type="GO" id="GO:0015074">
    <property type="term" value="P:DNA integration"/>
    <property type="evidence" value="ECO:0007669"/>
    <property type="project" value="InterPro"/>
</dbReference>
<dbReference type="Gene3D" id="3.30.420.10">
    <property type="entry name" value="Ribonuclease H-like superfamily/Ribonuclease H"/>
    <property type="match status" value="1"/>
</dbReference>
<dbReference type="GO" id="GO:0002161">
    <property type="term" value="F:aminoacyl-tRNA deacylase activity"/>
    <property type="evidence" value="ECO:0007669"/>
    <property type="project" value="InterPro"/>
</dbReference>
<dbReference type="InterPro" id="IPR036397">
    <property type="entry name" value="RNaseH_sf"/>
</dbReference>
<feature type="domain" description="Integrase catalytic" evidence="4">
    <location>
        <begin position="1"/>
        <end position="83"/>
    </location>
</feature>
<comment type="caution">
    <text evidence="5">The sequence shown here is derived from an EMBL/GenBank/DDBJ whole genome shotgun (WGS) entry which is preliminary data.</text>
</comment>
<dbReference type="CDD" id="cd04335">
    <property type="entry name" value="PrdX_deacylase"/>
    <property type="match status" value="1"/>
</dbReference>
<dbReference type="Proteomes" id="UP001159364">
    <property type="component" value="Linkage Group LG06"/>
</dbReference>
<comment type="similarity">
    <text evidence="1">Belongs to the PRORSD1 family.</text>
</comment>
<dbReference type="GO" id="GO:0003676">
    <property type="term" value="F:nucleic acid binding"/>
    <property type="evidence" value="ECO:0007669"/>
    <property type="project" value="InterPro"/>
</dbReference>
<evidence type="ECO:0000259" key="4">
    <source>
        <dbReference type="PROSITE" id="PS50994"/>
    </source>
</evidence>
<evidence type="ECO:0000256" key="2">
    <source>
        <dbReference type="SAM" id="Coils"/>
    </source>
</evidence>
<dbReference type="Gene3D" id="3.90.960.10">
    <property type="entry name" value="YbaK/aminoacyl-tRNA synthetase-associated domain"/>
    <property type="match status" value="1"/>
</dbReference>
<accession>A0AAV8T962</accession>
<proteinExistence type="inferred from homology"/>
<dbReference type="InterPro" id="IPR036754">
    <property type="entry name" value="YbaK/aa-tRNA-synt-asso_dom_sf"/>
</dbReference>
<evidence type="ECO:0000256" key="3">
    <source>
        <dbReference type="SAM" id="MobiDB-lite"/>
    </source>
</evidence>
<evidence type="ECO:0000313" key="5">
    <source>
        <dbReference type="EMBL" id="KAJ8762901.1"/>
    </source>
</evidence>